<organism evidence="2 3">
    <name type="scientific">Austropuccinia psidii MF-1</name>
    <dbReference type="NCBI Taxonomy" id="1389203"/>
    <lineage>
        <taxon>Eukaryota</taxon>
        <taxon>Fungi</taxon>
        <taxon>Dikarya</taxon>
        <taxon>Basidiomycota</taxon>
        <taxon>Pucciniomycotina</taxon>
        <taxon>Pucciniomycetes</taxon>
        <taxon>Pucciniales</taxon>
        <taxon>Sphaerophragmiaceae</taxon>
        <taxon>Austropuccinia</taxon>
    </lineage>
</organism>
<dbReference type="EMBL" id="AVOT02118841">
    <property type="protein sequence ID" value="MBW0584719.1"/>
    <property type="molecule type" value="Genomic_DNA"/>
</dbReference>
<feature type="compositionally biased region" description="Polar residues" evidence="1">
    <location>
        <begin position="34"/>
        <end position="44"/>
    </location>
</feature>
<protein>
    <submittedName>
        <fullName evidence="2">Uncharacterized protein</fullName>
    </submittedName>
</protein>
<accession>A0A9Q3Q497</accession>
<sequence length="133" mass="15465">MIVNELNVPKLSLIPHDVKPVGTQPHNHHDLTDENSLNNNQPKSRQQRGMLLYMNQTEGQLGLYNPNFSRLTLDKKKNENGSWFKLPPHKQLPRLSVLINRHNKTYLPIFMYQVHPFSSPTPVFHKLKKLIIA</sequence>
<keyword evidence="3" id="KW-1185">Reference proteome</keyword>
<name>A0A9Q3Q497_9BASI</name>
<evidence type="ECO:0000313" key="2">
    <source>
        <dbReference type="EMBL" id="MBW0584719.1"/>
    </source>
</evidence>
<dbReference type="AlphaFoldDB" id="A0A9Q3Q497"/>
<gene>
    <name evidence="2" type="ORF">O181_124434</name>
</gene>
<proteinExistence type="predicted"/>
<evidence type="ECO:0000313" key="3">
    <source>
        <dbReference type="Proteomes" id="UP000765509"/>
    </source>
</evidence>
<dbReference type="Proteomes" id="UP000765509">
    <property type="component" value="Unassembled WGS sequence"/>
</dbReference>
<comment type="caution">
    <text evidence="2">The sequence shown here is derived from an EMBL/GenBank/DDBJ whole genome shotgun (WGS) entry which is preliminary data.</text>
</comment>
<reference evidence="2" key="1">
    <citation type="submission" date="2021-03" db="EMBL/GenBank/DDBJ databases">
        <title>Draft genome sequence of rust myrtle Austropuccinia psidii MF-1, a brazilian biotype.</title>
        <authorList>
            <person name="Quecine M.C."/>
            <person name="Pachon D.M.R."/>
            <person name="Bonatelli M.L."/>
            <person name="Correr F.H."/>
            <person name="Franceschini L.M."/>
            <person name="Leite T.F."/>
            <person name="Margarido G.R.A."/>
            <person name="Almeida C.A."/>
            <person name="Ferrarezi J.A."/>
            <person name="Labate C.A."/>
        </authorList>
    </citation>
    <scope>NUCLEOTIDE SEQUENCE</scope>
    <source>
        <strain evidence="2">MF-1</strain>
    </source>
</reference>
<feature type="region of interest" description="Disordered" evidence="1">
    <location>
        <begin position="15"/>
        <end position="45"/>
    </location>
</feature>
<evidence type="ECO:0000256" key="1">
    <source>
        <dbReference type="SAM" id="MobiDB-lite"/>
    </source>
</evidence>